<evidence type="ECO:0000313" key="2">
    <source>
        <dbReference type="EMBL" id="EHP48176.1"/>
    </source>
</evidence>
<reference evidence="2 3" key="1">
    <citation type="submission" date="2012-01" db="EMBL/GenBank/DDBJ databases">
        <title>The Genome Sequence of Odoribacter laneus YIT 12061.</title>
        <authorList>
            <consortium name="The Broad Institute Genome Sequencing Platform"/>
            <person name="Earl A."/>
            <person name="Ward D."/>
            <person name="Feldgarden M."/>
            <person name="Gevers D."/>
            <person name="Morotomi M."/>
            <person name="Young S.K."/>
            <person name="Zeng Q."/>
            <person name="Gargeya S."/>
            <person name="Fitzgerald M."/>
            <person name="Haas B."/>
            <person name="Abouelleil A."/>
            <person name="Alvarado L."/>
            <person name="Arachchi H.M."/>
            <person name="Berlin A."/>
            <person name="Chapman S.B."/>
            <person name="Gearin G."/>
            <person name="Goldberg J."/>
            <person name="Griggs A."/>
            <person name="Gujja S."/>
            <person name="Hansen M."/>
            <person name="Heiman D."/>
            <person name="Howarth C."/>
            <person name="Larimer J."/>
            <person name="Lui A."/>
            <person name="MacDonald P.J.P."/>
            <person name="McCowen C."/>
            <person name="Montmayeur A."/>
            <person name="Murphy C."/>
            <person name="Neiman D."/>
            <person name="Pearson M."/>
            <person name="Priest M."/>
            <person name="Roberts A."/>
            <person name="Saif S."/>
            <person name="Shea T."/>
            <person name="Sisk P."/>
            <person name="Stolte C."/>
            <person name="Sykes S."/>
            <person name="Wortman J."/>
            <person name="Nusbaum C."/>
            <person name="Birren B."/>
        </authorList>
    </citation>
    <scope>NUCLEOTIDE SEQUENCE [LARGE SCALE GENOMIC DNA]</scope>
    <source>
        <strain evidence="2 3">YIT 12061</strain>
    </source>
</reference>
<organism evidence="2 3">
    <name type="scientific">Odoribacter laneus YIT 12061</name>
    <dbReference type="NCBI Taxonomy" id="742817"/>
    <lineage>
        <taxon>Bacteria</taxon>
        <taxon>Pseudomonadati</taxon>
        <taxon>Bacteroidota</taxon>
        <taxon>Bacteroidia</taxon>
        <taxon>Bacteroidales</taxon>
        <taxon>Odoribacteraceae</taxon>
        <taxon>Odoribacter</taxon>
    </lineage>
</organism>
<evidence type="ECO:0000313" key="3">
    <source>
        <dbReference type="Proteomes" id="UP000004892"/>
    </source>
</evidence>
<dbReference type="EMBL" id="ADMC01000018">
    <property type="protein sequence ID" value="EHP48176.1"/>
    <property type="molecule type" value="Genomic_DNA"/>
</dbReference>
<keyword evidence="3" id="KW-1185">Reference proteome</keyword>
<dbReference type="PATRIC" id="fig|742817.3.peg.1328"/>
<feature type="transmembrane region" description="Helical" evidence="1">
    <location>
        <begin position="65"/>
        <end position="82"/>
    </location>
</feature>
<gene>
    <name evidence="2" type="ORF">HMPREF9449_01250</name>
</gene>
<dbReference type="HOGENOM" id="CLU_2035638_0_0_10"/>
<accession>H1DG64</accession>
<dbReference type="RefSeq" id="WP_009136398.1">
    <property type="nucleotide sequence ID" value="NZ_JH594596.1"/>
</dbReference>
<dbReference type="AlphaFoldDB" id="H1DG64"/>
<protein>
    <submittedName>
        <fullName evidence="2">Uncharacterized protein</fullName>
    </submittedName>
</protein>
<dbReference type="Proteomes" id="UP000004892">
    <property type="component" value="Unassembled WGS sequence"/>
</dbReference>
<proteinExistence type="predicted"/>
<dbReference type="GeneID" id="98068831"/>
<evidence type="ECO:0000256" key="1">
    <source>
        <dbReference type="SAM" id="Phobius"/>
    </source>
</evidence>
<keyword evidence="1" id="KW-0472">Membrane</keyword>
<dbReference type="STRING" id="742817.HMPREF9449_01250"/>
<sequence>MNWDVYIFIAFCVFMLMVGMRMRQRWKNRNKTPEIKVNKNQRSKMAASGEPPEVKARRIRREKRVRFFTIAQLFVLFALMIYMAPSLVKDIMFPQGMDVPNFFLRCLIFLFTIYVFILGYLKAFKRKKKEERGE</sequence>
<keyword evidence="1" id="KW-1133">Transmembrane helix</keyword>
<feature type="transmembrane region" description="Helical" evidence="1">
    <location>
        <begin position="102"/>
        <end position="121"/>
    </location>
</feature>
<feature type="transmembrane region" description="Helical" evidence="1">
    <location>
        <begin position="6"/>
        <end position="22"/>
    </location>
</feature>
<name>H1DG64_9BACT</name>
<keyword evidence="1" id="KW-0812">Transmembrane</keyword>
<comment type="caution">
    <text evidence="2">The sequence shown here is derived from an EMBL/GenBank/DDBJ whole genome shotgun (WGS) entry which is preliminary data.</text>
</comment>